<keyword evidence="2" id="KW-1185">Reference proteome</keyword>
<evidence type="ECO:0000313" key="1">
    <source>
        <dbReference type="EMBL" id="PQM40260.1"/>
    </source>
</evidence>
<dbReference type="EMBL" id="PJQY01003098">
    <property type="protein sequence ID" value="PQM40260.1"/>
    <property type="molecule type" value="Genomic_DNA"/>
</dbReference>
<accession>A0A314US00</accession>
<reference evidence="1 2" key="1">
    <citation type="submission" date="2018-02" db="EMBL/GenBank/DDBJ databases">
        <title>Draft genome of wild Prunus yedoensis var. nudiflora.</title>
        <authorList>
            <person name="Baek S."/>
            <person name="Kim J.-H."/>
            <person name="Choi K."/>
            <person name="Kim G.-B."/>
            <person name="Cho A."/>
            <person name="Jang H."/>
            <person name="Shin C.-H."/>
            <person name="Yu H.-J."/>
            <person name="Mun J.-H."/>
        </authorList>
    </citation>
    <scope>NUCLEOTIDE SEQUENCE [LARGE SCALE GENOMIC DNA]</scope>
    <source>
        <strain evidence="2">cv. Jeju island</strain>
        <tissue evidence="1">Leaf</tissue>
    </source>
</reference>
<evidence type="ECO:0000313" key="2">
    <source>
        <dbReference type="Proteomes" id="UP000250321"/>
    </source>
</evidence>
<dbReference type="Proteomes" id="UP000250321">
    <property type="component" value="Unassembled WGS sequence"/>
</dbReference>
<sequence length="128" mass="14689">MQVLDLSYNYFSGSFPPWSSWIELPPEEFSMQSKYPTICKLLNQVWRPQMRGSGGILYEAEDSALGPATFNNQSIICGNHPYASLRYRCDPKAIRDFKSVPRFTEILWPGSSEWSLYCNIAICRNGFC</sequence>
<comment type="caution">
    <text evidence="1">The sequence shown here is derived from an EMBL/GenBank/DDBJ whole genome shotgun (WGS) entry which is preliminary data.</text>
</comment>
<dbReference type="AlphaFoldDB" id="A0A314US00"/>
<organism evidence="1 2">
    <name type="scientific">Prunus yedoensis var. nudiflora</name>
    <dbReference type="NCBI Taxonomy" id="2094558"/>
    <lineage>
        <taxon>Eukaryota</taxon>
        <taxon>Viridiplantae</taxon>
        <taxon>Streptophyta</taxon>
        <taxon>Embryophyta</taxon>
        <taxon>Tracheophyta</taxon>
        <taxon>Spermatophyta</taxon>
        <taxon>Magnoliopsida</taxon>
        <taxon>eudicotyledons</taxon>
        <taxon>Gunneridae</taxon>
        <taxon>Pentapetalae</taxon>
        <taxon>rosids</taxon>
        <taxon>fabids</taxon>
        <taxon>Rosales</taxon>
        <taxon>Rosaceae</taxon>
        <taxon>Amygdaloideae</taxon>
        <taxon>Amygdaleae</taxon>
        <taxon>Prunus</taxon>
    </lineage>
</organism>
<name>A0A314US00_PRUYE</name>
<evidence type="ECO:0008006" key="3">
    <source>
        <dbReference type="Google" id="ProtNLM"/>
    </source>
</evidence>
<protein>
    <recommendedName>
        <fullName evidence="3">LRR receptor-like serine/threonine-protein kinase</fullName>
    </recommendedName>
</protein>
<proteinExistence type="predicted"/>
<gene>
    <name evidence="1" type="ORF">Pyn_40936</name>
</gene>